<evidence type="ECO:0000313" key="2">
    <source>
        <dbReference type="Proteomes" id="UP001229244"/>
    </source>
</evidence>
<organism evidence="1 2">
    <name type="scientific">Amorphus orientalis</name>
    <dbReference type="NCBI Taxonomy" id="649198"/>
    <lineage>
        <taxon>Bacteria</taxon>
        <taxon>Pseudomonadati</taxon>
        <taxon>Pseudomonadota</taxon>
        <taxon>Alphaproteobacteria</taxon>
        <taxon>Hyphomicrobiales</taxon>
        <taxon>Amorphaceae</taxon>
        <taxon>Amorphus</taxon>
    </lineage>
</organism>
<dbReference type="InterPro" id="IPR053714">
    <property type="entry name" value="Iso_Racemase_Enz_sf"/>
</dbReference>
<proteinExistence type="predicted"/>
<sequence length="259" mass="27366">MLSRSFTPQTIETGRLTLQPDAAVRRIGLLLLATDLRTEIDATRLLAAPNVAVHSTRVAFDNPTTPENLRQMEPRLADASRLLVPGTHLHAVYYACTSASAVIGDDAIDRAIGEARPGVPVVTPTRAALDAFRVLGTRRIALVTPYVEETAVPMIACFERFGIEVTTAACFGFEDDRMMARITPESLLETAARVDTASAEAVFVSCTALPSVDIAGALENRLGLPVVTANQAALWALRGHAGISGDPGGAGSLFAHPPG</sequence>
<dbReference type="GO" id="GO:0050076">
    <property type="term" value="F:maleate isomerase activity"/>
    <property type="evidence" value="ECO:0007669"/>
    <property type="project" value="UniProtKB-EC"/>
</dbReference>
<dbReference type="Proteomes" id="UP001229244">
    <property type="component" value="Unassembled WGS sequence"/>
</dbReference>
<dbReference type="Pfam" id="PF17645">
    <property type="entry name" value="Amdase"/>
    <property type="match status" value="1"/>
</dbReference>
<dbReference type="PANTHER" id="PTHR40267">
    <property type="entry name" value="BLR3294 PROTEIN"/>
    <property type="match status" value="1"/>
</dbReference>
<dbReference type="RefSeq" id="WP_306884843.1">
    <property type="nucleotide sequence ID" value="NZ_JAUSUL010000001.1"/>
</dbReference>
<dbReference type="InterPro" id="IPR026286">
    <property type="entry name" value="MaiA/AMDase"/>
</dbReference>
<protein>
    <submittedName>
        <fullName evidence="1">Maleate isomerase</fullName>
        <ecNumber evidence="1">5.2.1.1</ecNumber>
    </submittedName>
</protein>
<dbReference type="PIRSF" id="PIRSF015736">
    <property type="entry name" value="MI"/>
    <property type="match status" value="1"/>
</dbReference>
<accession>A0AAE3VN73</accession>
<dbReference type="AlphaFoldDB" id="A0AAE3VN73"/>
<dbReference type="EC" id="5.2.1.1" evidence="1"/>
<keyword evidence="1" id="KW-0413">Isomerase</keyword>
<evidence type="ECO:0000313" key="1">
    <source>
        <dbReference type="EMBL" id="MDQ0315050.1"/>
    </source>
</evidence>
<gene>
    <name evidence="1" type="ORF">J2S73_001487</name>
</gene>
<name>A0AAE3VN73_9HYPH</name>
<dbReference type="Gene3D" id="3.40.50.12500">
    <property type="match status" value="1"/>
</dbReference>
<comment type="caution">
    <text evidence="1">The sequence shown here is derived from an EMBL/GenBank/DDBJ whole genome shotgun (WGS) entry which is preliminary data.</text>
</comment>
<dbReference type="PANTHER" id="PTHR40267:SF1">
    <property type="entry name" value="BLR3294 PROTEIN"/>
    <property type="match status" value="1"/>
</dbReference>
<dbReference type="EMBL" id="JAUSUL010000001">
    <property type="protein sequence ID" value="MDQ0315050.1"/>
    <property type="molecule type" value="Genomic_DNA"/>
</dbReference>
<reference evidence="1" key="1">
    <citation type="submission" date="2023-07" db="EMBL/GenBank/DDBJ databases">
        <title>Genomic Encyclopedia of Type Strains, Phase IV (KMG-IV): sequencing the most valuable type-strain genomes for metagenomic binning, comparative biology and taxonomic classification.</title>
        <authorList>
            <person name="Goeker M."/>
        </authorList>
    </citation>
    <scope>NUCLEOTIDE SEQUENCE</scope>
    <source>
        <strain evidence="1">DSM 21202</strain>
    </source>
</reference>
<keyword evidence="2" id="KW-1185">Reference proteome</keyword>